<reference evidence="1" key="1">
    <citation type="submission" date="2022-03" db="EMBL/GenBank/DDBJ databases">
        <title>Interactions between chemoautotrophic and heterotrophic bacteria.</title>
        <authorList>
            <person name="Santoro A."/>
        </authorList>
    </citation>
    <scope>NUCLEOTIDE SEQUENCE</scope>
    <source>
        <strain evidence="1">Nb-106</strain>
    </source>
</reference>
<dbReference type="Proteomes" id="UP001205486">
    <property type="component" value="Unassembled WGS sequence"/>
</dbReference>
<sequence>MRQQAIRTKPIALARRRKNSCRRVTALVDGTNAQVIDARSHAAAQFRPQFLGDVMRICAIADDLRTDEYNQFSAGTFLALVREGVSEPLDLVKQRNAVASTVLLFANQSGQQHSLTAGNRDRAFHPPLCHCRRQRRGRSWLDATDFLLDLKPDIPIDIDAGRNTKDDAGVAIIDAVDHVIVAVQDRGSAGRNRYRIANLQRRCLISILEQKLAGSAGLANDLPRLLRLTLFGAGVMAAAILSVSIYLGGRYDDQRQELQQRVSQHRAALRIDQPAGSATTLLARRKQTSPSSVMVLEAISRAMPDTTYVTELRIDADKMQIVGLTRNAPSLIHLLEQSPQFSRAIFFAPTTRDKNDPGERFHIEAHVMPYFGTGS</sequence>
<accession>A0ACC6ANB0</accession>
<organism evidence="1 2">
    <name type="scientific">Nitrobacter winogradskyi</name>
    <name type="common">Nitrobacter agilis</name>
    <dbReference type="NCBI Taxonomy" id="913"/>
    <lineage>
        <taxon>Bacteria</taxon>
        <taxon>Pseudomonadati</taxon>
        <taxon>Pseudomonadota</taxon>
        <taxon>Alphaproteobacteria</taxon>
        <taxon>Hyphomicrobiales</taxon>
        <taxon>Nitrobacteraceae</taxon>
        <taxon>Nitrobacter</taxon>
    </lineage>
</organism>
<dbReference type="EMBL" id="JALJZS010000002">
    <property type="protein sequence ID" value="MCP2000771.1"/>
    <property type="molecule type" value="Genomic_DNA"/>
</dbReference>
<comment type="caution">
    <text evidence="1">The sequence shown here is derived from an EMBL/GenBank/DDBJ whole genome shotgun (WGS) entry which is preliminary data.</text>
</comment>
<gene>
    <name evidence="1" type="ORF">J2S34_003219</name>
</gene>
<evidence type="ECO:0000313" key="2">
    <source>
        <dbReference type="Proteomes" id="UP001205486"/>
    </source>
</evidence>
<evidence type="ECO:0000313" key="1">
    <source>
        <dbReference type="EMBL" id="MCP2000771.1"/>
    </source>
</evidence>
<proteinExistence type="predicted"/>
<protein>
    <submittedName>
        <fullName evidence="1">Tfp pilus assembly protein PilN</fullName>
    </submittedName>
</protein>
<name>A0ACC6ANB0_NITWI</name>
<keyword evidence="2" id="KW-1185">Reference proteome</keyword>